<dbReference type="AlphaFoldDB" id="A0A494WVM2"/>
<gene>
    <name evidence="3" type="primary">larA</name>
    <name evidence="3" type="ORF">D7024_11525</name>
</gene>
<reference evidence="3 4" key="1">
    <citation type="submission" date="2018-10" db="EMBL/GenBank/DDBJ databases">
        <authorList>
            <person name="Grouzdev D.S."/>
            <person name="Krutkina M.S."/>
            <person name="Tourova T.P."/>
            <person name="Nazina T.N."/>
        </authorList>
    </citation>
    <scope>NUCLEOTIDE SEQUENCE [LARGE SCALE GENOMIC DNA]</scope>
    <source>
        <strain evidence="3 4">435</strain>
    </source>
</reference>
<sequence length="432" mass="46739">MAVLSIPFHKNEITVDIPDKNLLGILEPKPVRPLSDPLTVIKQALKSPINSKPLIELAKGKKRVTIVVTDITRPCPDSLLLPPVIEELQNAGVKTENITILVATGLHRPNTEDELVEKLGSQIVENIKVVNHVGYDDSGLTYLGKTKYGCPVWVNKLVLQADLVISTGIIEPHFFAGFSGGRKSIAIGVAGEETIMFQHRPAVFDHPQTKLGNLSGNIFHENAMEIAEMAGLGFIVNAVLNDRAEIAGIVAGDFREAFYRGVEMARDIYEVEIAGQADIAIAGVGFPKDTNLYQATRGASCIAFSQFPSVKRGGLIITPAQTEEGAGEGLGEKRFYDLMSKASNIVELIDNIRANGYPAGGQRAYLLALTLKHADLIITNSKTPDIVQDMHMKAMASLQEALNYGLERFGEDAKVVVLPHSIQVMTVKGGDA</sequence>
<evidence type="ECO:0000259" key="1">
    <source>
        <dbReference type="Pfam" id="PF09861"/>
    </source>
</evidence>
<dbReference type="Pfam" id="PF09861">
    <property type="entry name" value="Lar_N"/>
    <property type="match status" value="1"/>
</dbReference>
<feature type="domain" description="Lactate racemase C-terminal" evidence="2">
    <location>
        <begin position="276"/>
        <end position="425"/>
    </location>
</feature>
<dbReference type="InterPro" id="IPR048068">
    <property type="entry name" value="LarA-like"/>
</dbReference>
<dbReference type="NCBIfam" id="NF033504">
    <property type="entry name" value="Ni_dep_LarA"/>
    <property type="match status" value="1"/>
</dbReference>
<dbReference type="Pfam" id="PF21113">
    <property type="entry name" value="LarA_C"/>
    <property type="match status" value="1"/>
</dbReference>
<dbReference type="InterPro" id="IPR048520">
    <property type="entry name" value="LarA_C"/>
</dbReference>
<dbReference type="PANTHER" id="PTHR33171">
    <property type="entry name" value="LAR_N DOMAIN-CONTAINING PROTEIN"/>
    <property type="match status" value="1"/>
</dbReference>
<accession>A0A494WVM2</accession>
<name>A0A494WVM2_9FIRM</name>
<protein>
    <submittedName>
        <fullName evidence="3">Nickel-dependent lactate racemase</fullName>
    </submittedName>
</protein>
<evidence type="ECO:0000313" key="4">
    <source>
        <dbReference type="Proteomes" id="UP000271256"/>
    </source>
</evidence>
<dbReference type="InterPro" id="IPR043166">
    <property type="entry name" value="LarA-like_C"/>
</dbReference>
<evidence type="ECO:0000313" key="3">
    <source>
        <dbReference type="EMBL" id="RKO67526.1"/>
    </source>
</evidence>
<dbReference type="Gene3D" id="3.40.50.11440">
    <property type="match status" value="1"/>
</dbReference>
<dbReference type="Proteomes" id="UP000271256">
    <property type="component" value="Unassembled WGS sequence"/>
</dbReference>
<feature type="domain" description="LarA-like N-terminal" evidence="1">
    <location>
        <begin position="9"/>
        <end position="210"/>
    </location>
</feature>
<dbReference type="RefSeq" id="WP_121451936.1">
    <property type="nucleotide sequence ID" value="NZ_RBWE01000001.1"/>
</dbReference>
<comment type="caution">
    <text evidence="3">The sequence shown here is derived from an EMBL/GenBank/DDBJ whole genome shotgun (WGS) entry which is preliminary data.</text>
</comment>
<keyword evidence="4" id="KW-1185">Reference proteome</keyword>
<dbReference type="EMBL" id="RBWE01000001">
    <property type="protein sequence ID" value="RKO67526.1"/>
    <property type="molecule type" value="Genomic_DNA"/>
</dbReference>
<organism evidence="3 4">
    <name type="scientific">Desulfofundulus salinus</name>
    <dbReference type="NCBI Taxonomy" id="2419843"/>
    <lineage>
        <taxon>Bacteria</taxon>
        <taxon>Bacillati</taxon>
        <taxon>Bacillota</taxon>
        <taxon>Clostridia</taxon>
        <taxon>Eubacteriales</taxon>
        <taxon>Peptococcaceae</taxon>
        <taxon>Desulfofundulus</taxon>
    </lineage>
</organism>
<proteinExistence type="predicted"/>
<dbReference type="Gene3D" id="3.90.226.30">
    <property type="match status" value="1"/>
</dbReference>
<dbReference type="PANTHER" id="PTHR33171:SF17">
    <property type="entry name" value="LARA-LIKE N-TERMINAL DOMAIN-CONTAINING PROTEIN"/>
    <property type="match status" value="1"/>
</dbReference>
<evidence type="ECO:0000259" key="2">
    <source>
        <dbReference type="Pfam" id="PF21113"/>
    </source>
</evidence>
<dbReference type="OrthoDB" id="9770545at2"/>
<dbReference type="InterPro" id="IPR018657">
    <property type="entry name" value="LarA-like_N"/>
</dbReference>
<dbReference type="InterPro" id="IPR047926">
    <property type="entry name" value="Ni_dep_LarA"/>
</dbReference>
<dbReference type="GO" id="GO:0050043">
    <property type="term" value="F:lactate racemase activity"/>
    <property type="evidence" value="ECO:0007669"/>
    <property type="project" value="InterPro"/>
</dbReference>